<dbReference type="EMBL" id="MU839032">
    <property type="protein sequence ID" value="KAK1762935.1"/>
    <property type="molecule type" value="Genomic_DNA"/>
</dbReference>
<dbReference type="PROSITE" id="PS00122">
    <property type="entry name" value="CARBOXYLESTERASE_B_1"/>
    <property type="match status" value="1"/>
</dbReference>
<dbReference type="SUPFAM" id="SSF53474">
    <property type="entry name" value="alpha/beta-Hydrolases"/>
    <property type="match status" value="1"/>
</dbReference>
<dbReference type="InterPro" id="IPR002575">
    <property type="entry name" value="Aminoglycoside_PTrfase"/>
</dbReference>
<dbReference type="Pfam" id="PF00135">
    <property type="entry name" value="COesterase"/>
    <property type="match status" value="1"/>
</dbReference>
<evidence type="ECO:0000259" key="4">
    <source>
        <dbReference type="Pfam" id="PF00135"/>
    </source>
</evidence>
<feature type="domain" description="Carboxylesterase type B" evidence="4">
    <location>
        <begin position="35"/>
        <end position="380"/>
    </location>
</feature>
<keyword evidence="2 6" id="KW-0378">Hydrolase</keyword>
<protein>
    <submittedName>
        <fullName evidence="6">Alpha/Beta hydrolase protein</fullName>
    </submittedName>
</protein>
<feature type="signal peptide" evidence="3">
    <location>
        <begin position="1"/>
        <end position="19"/>
    </location>
</feature>
<proteinExistence type="inferred from homology"/>
<accession>A0AAJ0BR46</accession>
<sequence>MMNWTELLPTALLLSGALAACLGSTPRNGNLTIRTATGFYTGLVDSEFPNTRQFRNIPYGQPPIGKNRWMPPVAAAASDRHFYSYNYPPPCPQYLPAKLSVWNSNITDFSIDVSGQSHTAGDYAQTTAEDCLSLAIWTPLNVSADAKLPVALFIPGGSFLRGGVNVPYQVPAGWVERSQKHIVVTANYRLNIMGFPWAAGLEDQNLGLLDQRLALEWVHANVAAFGGDRDRITIWGQSAGGVSVDMLMYAFPDEPLAAGVFMQSGTAMVNITYPAYQHTNFTFVARNLGCDFPDDPAAELQCMQRVPVARITNFVGQYADNGTGLPLGFPPRPDERVVFFNYTARAAKQGGLARIPALVSTTSNEMSTLFAYPVDDVAAGPNATQVDEATVSGFVCLASNATDARAKAGLTTYRYQYAGNFSNLTPLPWMGSYHASDIPLLMGTYERNSSATDFQRRVAETMQDYLFAFISDPLNGLRAKGWLPHNDPVAKGGPMLRFAADGKVEQNLSATEIDNACVSDSDDYIPQIIFHKPFRSIVTQMDPYTVEKRGMNVKRNEEQALLLVTQCAPDVLVPKMYFSSFTTAADGLPTSSIYMDFIEGQVLTPVWPSLSKEVKERVCRDIWALIGRLRQIPRPHSLNPSAFYTTVDGSPIHHPMLGDWDDPCPVLTDDKAFRDRIFARFKSHNGLSYPDGKDLPKMLPHSDRSVFTHGDIYPRNILMDKQIRIVGVLDMEEAGFFPDYWEYAKMLRPMPECDEEWQAYMRATKPSNQNWDITGLDKARRVLF</sequence>
<dbReference type="GO" id="GO:0016787">
    <property type="term" value="F:hydrolase activity"/>
    <property type="evidence" value="ECO:0007669"/>
    <property type="project" value="UniProtKB-KW"/>
</dbReference>
<dbReference type="RefSeq" id="XP_060279148.1">
    <property type="nucleotide sequence ID" value="XM_060426276.1"/>
</dbReference>
<dbReference type="SUPFAM" id="SSF56112">
    <property type="entry name" value="Protein kinase-like (PK-like)"/>
    <property type="match status" value="1"/>
</dbReference>
<dbReference type="Gene3D" id="3.90.1200.10">
    <property type="match status" value="1"/>
</dbReference>
<feature type="domain" description="Aminoglycoside phosphotransferase" evidence="5">
    <location>
        <begin position="555"/>
        <end position="765"/>
    </location>
</feature>
<evidence type="ECO:0000256" key="1">
    <source>
        <dbReference type="ARBA" id="ARBA00005964"/>
    </source>
</evidence>
<evidence type="ECO:0000256" key="2">
    <source>
        <dbReference type="ARBA" id="ARBA00022801"/>
    </source>
</evidence>
<name>A0AAJ0BR46_9PEZI</name>
<dbReference type="AlphaFoldDB" id="A0AAJ0BR46"/>
<evidence type="ECO:0000256" key="3">
    <source>
        <dbReference type="SAM" id="SignalP"/>
    </source>
</evidence>
<evidence type="ECO:0000313" key="6">
    <source>
        <dbReference type="EMBL" id="KAK1762935.1"/>
    </source>
</evidence>
<evidence type="ECO:0000259" key="5">
    <source>
        <dbReference type="Pfam" id="PF01636"/>
    </source>
</evidence>
<keyword evidence="3" id="KW-0732">Signal</keyword>
<dbReference type="PANTHER" id="PTHR11559">
    <property type="entry name" value="CARBOXYLESTERASE"/>
    <property type="match status" value="1"/>
</dbReference>
<organism evidence="6 7">
    <name type="scientific">Phialemonium atrogriseum</name>
    <dbReference type="NCBI Taxonomy" id="1093897"/>
    <lineage>
        <taxon>Eukaryota</taxon>
        <taxon>Fungi</taxon>
        <taxon>Dikarya</taxon>
        <taxon>Ascomycota</taxon>
        <taxon>Pezizomycotina</taxon>
        <taxon>Sordariomycetes</taxon>
        <taxon>Sordariomycetidae</taxon>
        <taxon>Cephalothecales</taxon>
        <taxon>Cephalothecaceae</taxon>
        <taxon>Phialemonium</taxon>
    </lineage>
</organism>
<dbReference type="InterPro" id="IPR050309">
    <property type="entry name" value="Type-B_Carboxylest/Lipase"/>
</dbReference>
<dbReference type="Gene3D" id="3.40.50.1820">
    <property type="entry name" value="alpha/beta hydrolase"/>
    <property type="match status" value="1"/>
</dbReference>
<keyword evidence="7" id="KW-1185">Reference proteome</keyword>
<dbReference type="Pfam" id="PF01636">
    <property type="entry name" value="APH"/>
    <property type="match status" value="1"/>
</dbReference>
<evidence type="ECO:0000313" key="7">
    <source>
        <dbReference type="Proteomes" id="UP001244011"/>
    </source>
</evidence>
<feature type="chain" id="PRO_5042573329" evidence="3">
    <location>
        <begin position="20"/>
        <end position="784"/>
    </location>
</feature>
<dbReference type="GeneID" id="85309463"/>
<dbReference type="InterPro" id="IPR029058">
    <property type="entry name" value="AB_hydrolase_fold"/>
</dbReference>
<dbReference type="Proteomes" id="UP001244011">
    <property type="component" value="Unassembled WGS sequence"/>
</dbReference>
<comment type="caution">
    <text evidence="6">The sequence shown here is derived from an EMBL/GenBank/DDBJ whole genome shotgun (WGS) entry which is preliminary data.</text>
</comment>
<comment type="similarity">
    <text evidence="1">Belongs to the type-B carboxylesterase/lipase family.</text>
</comment>
<reference evidence="6" key="1">
    <citation type="submission" date="2023-06" db="EMBL/GenBank/DDBJ databases">
        <title>Genome-scale phylogeny and comparative genomics of the fungal order Sordariales.</title>
        <authorList>
            <consortium name="Lawrence Berkeley National Laboratory"/>
            <person name="Hensen N."/>
            <person name="Bonometti L."/>
            <person name="Westerberg I."/>
            <person name="Brannstrom I.O."/>
            <person name="Guillou S."/>
            <person name="Cros-Aarteil S."/>
            <person name="Calhoun S."/>
            <person name="Haridas S."/>
            <person name="Kuo A."/>
            <person name="Mondo S."/>
            <person name="Pangilinan J."/>
            <person name="Riley R."/>
            <person name="Labutti K."/>
            <person name="Andreopoulos B."/>
            <person name="Lipzen A."/>
            <person name="Chen C."/>
            <person name="Yanf M."/>
            <person name="Daum C."/>
            <person name="Ng V."/>
            <person name="Clum A."/>
            <person name="Steindorff A."/>
            <person name="Ohm R."/>
            <person name="Martin F."/>
            <person name="Silar P."/>
            <person name="Natvig D."/>
            <person name="Lalanne C."/>
            <person name="Gautier V."/>
            <person name="Ament-Velasquez S.L."/>
            <person name="Kruys A."/>
            <person name="Hutchinson M.I."/>
            <person name="Powell A.J."/>
            <person name="Barry K."/>
            <person name="Miller A.N."/>
            <person name="Grigoriev I.V."/>
            <person name="Debuchy R."/>
            <person name="Gladieux P."/>
            <person name="Thoren M.H."/>
            <person name="Johannesson H."/>
        </authorList>
    </citation>
    <scope>NUCLEOTIDE SEQUENCE</scope>
    <source>
        <strain evidence="6">8032-3</strain>
    </source>
</reference>
<dbReference type="InterPro" id="IPR011009">
    <property type="entry name" value="Kinase-like_dom_sf"/>
</dbReference>
<dbReference type="InterPro" id="IPR019826">
    <property type="entry name" value="Carboxylesterase_B_AS"/>
</dbReference>
<dbReference type="InterPro" id="IPR002018">
    <property type="entry name" value="CarbesteraseB"/>
</dbReference>
<gene>
    <name evidence="6" type="ORF">QBC33DRAFT_519136</name>
</gene>